<accession>A0ABR7HRF1</accession>
<dbReference type="CDD" id="cd02908">
    <property type="entry name" value="Macro_OAADPr_deacetylase"/>
    <property type="match status" value="1"/>
</dbReference>
<feature type="domain" description="Macro" evidence="9">
    <location>
        <begin position="70"/>
        <end position="257"/>
    </location>
</feature>
<protein>
    <recommendedName>
        <fullName evidence="2">Protein-ADP-ribose hydrolase</fullName>
    </recommendedName>
</protein>
<keyword evidence="5" id="KW-0862">Zinc</keyword>
<evidence type="ECO:0000256" key="1">
    <source>
        <dbReference type="ARBA" id="ARBA00001947"/>
    </source>
</evidence>
<dbReference type="RefSeq" id="WP_186963155.1">
    <property type="nucleotide sequence ID" value="NZ_JACOPR010000002.1"/>
</dbReference>
<comment type="similarity">
    <text evidence="8">Belongs to the MacroD-type family. Zn-Macro subfamily.</text>
</comment>
<keyword evidence="4 10" id="KW-0378">Hydrolase</keyword>
<dbReference type="NCBIfam" id="NF003163">
    <property type="entry name" value="PRK04143.1"/>
    <property type="match status" value="1"/>
</dbReference>
<dbReference type="SMART" id="SM00506">
    <property type="entry name" value="A1pp"/>
    <property type="match status" value="1"/>
</dbReference>
<evidence type="ECO:0000256" key="5">
    <source>
        <dbReference type="ARBA" id="ARBA00022833"/>
    </source>
</evidence>
<proteinExistence type="inferred from homology"/>
<keyword evidence="6" id="KW-0326">Glycosidase</keyword>
<dbReference type="SUPFAM" id="SSF52949">
    <property type="entry name" value="Macro domain-like"/>
    <property type="match status" value="1"/>
</dbReference>
<keyword evidence="3" id="KW-0479">Metal-binding</keyword>
<evidence type="ECO:0000256" key="2">
    <source>
        <dbReference type="ARBA" id="ARBA00018852"/>
    </source>
</evidence>
<evidence type="ECO:0000256" key="6">
    <source>
        <dbReference type="ARBA" id="ARBA00023295"/>
    </source>
</evidence>
<dbReference type="Proteomes" id="UP000660021">
    <property type="component" value="Unassembled WGS sequence"/>
</dbReference>
<evidence type="ECO:0000313" key="10">
    <source>
        <dbReference type="EMBL" id="MBC5730088.1"/>
    </source>
</evidence>
<reference evidence="10 11" key="1">
    <citation type="submission" date="2020-08" db="EMBL/GenBank/DDBJ databases">
        <title>Genome public.</title>
        <authorList>
            <person name="Liu C."/>
            <person name="Sun Q."/>
        </authorList>
    </citation>
    <scope>NUCLEOTIDE SEQUENCE [LARGE SCALE GENOMIC DNA]</scope>
    <source>
        <strain evidence="10 11">New-38</strain>
    </source>
</reference>
<dbReference type="Gene3D" id="3.40.220.10">
    <property type="entry name" value="Leucine Aminopeptidase, subunit E, domain 1"/>
    <property type="match status" value="1"/>
</dbReference>
<sequence>MTYDAALRALLTALLEEQGKTVSLPAGPEERRKLLRALMNTRPPKPIAPELLVLQDQILQDDLSRRVLTDADTLPPVPLDRRISLWRGDITALRCQAVVNAANPALLGCFRPLHNCIDNVIHSAAGIQLRLACHARMEAQGHPEPPGKAKLTPAYNLPAQYVIHTVGPRVEGEVTPADRTALENCYRSCLSLAAKNQIEQVAFCCIATGVYGFPGEEAAALAVATVREELDHLPQIRQVIFNVFTPRDEALYCALLF</sequence>
<keyword evidence="11" id="KW-1185">Reference proteome</keyword>
<dbReference type="InterPro" id="IPR043472">
    <property type="entry name" value="Macro_dom-like"/>
</dbReference>
<dbReference type="GO" id="GO:0016787">
    <property type="term" value="F:hydrolase activity"/>
    <property type="evidence" value="ECO:0007669"/>
    <property type="project" value="UniProtKB-KW"/>
</dbReference>
<evidence type="ECO:0000256" key="7">
    <source>
        <dbReference type="ARBA" id="ARBA00048482"/>
    </source>
</evidence>
<evidence type="ECO:0000256" key="8">
    <source>
        <dbReference type="ARBA" id="ARBA00093459"/>
    </source>
</evidence>
<dbReference type="InterPro" id="IPR002589">
    <property type="entry name" value="Macro_dom"/>
</dbReference>
<organism evidence="10 11">
    <name type="scientific">Pseudoflavonifractor hominis</name>
    <dbReference type="NCBI Taxonomy" id="2763059"/>
    <lineage>
        <taxon>Bacteria</taxon>
        <taxon>Bacillati</taxon>
        <taxon>Bacillota</taxon>
        <taxon>Clostridia</taxon>
        <taxon>Eubacteriales</taxon>
        <taxon>Oscillospiraceae</taxon>
        <taxon>Pseudoflavonifractor</taxon>
    </lineage>
</organism>
<dbReference type="PANTHER" id="PTHR11106">
    <property type="entry name" value="GANGLIOSIDE INDUCED DIFFERENTIATION ASSOCIATED PROTEIN 2-RELATED"/>
    <property type="match status" value="1"/>
</dbReference>
<evidence type="ECO:0000313" key="11">
    <source>
        <dbReference type="Proteomes" id="UP000660021"/>
    </source>
</evidence>
<evidence type="ECO:0000256" key="4">
    <source>
        <dbReference type="ARBA" id="ARBA00022801"/>
    </source>
</evidence>
<comment type="cofactor">
    <cofactor evidence="1">
        <name>Zn(2+)</name>
        <dbReference type="ChEBI" id="CHEBI:29105"/>
    </cofactor>
</comment>
<dbReference type="EMBL" id="JACOPR010000002">
    <property type="protein sequence ID" value="MBC5730088.1"/>
    <property type="molecule type" value="Genomic_DNA"/>
</dbReference>
<dbReference type="PANTHER" id="PTHR11106:SF121">
    <property type="entry name" value="ADP-RIBOSE 1''-PHOSPHATE PHOSPHATASE"/>
    <property type="match status" value="1"/>
</dbReference>
<comment type="catalytic activity">
    <reaction evidence="7">
        <text>4-O-(ADP-D-ribosyl)-L-aspartyl-[protein] + H2O = L-aspartyl-[protein] + ADP-D-ribose + H(+)</text>
        <dbReference type="Rhea" id="RHEA:54428"/>
        <dbReference type="Rhea" id="RHEA-COMP:9867"/>
        <dbReference type="Rhea" id="RHEA-COMP:13832"/>
        <dbReference type="ChEBI" id="CHEBI:15377"/>
        <dbReference type="ChEBI" id="CHEBI:15378"/>
        <dbReference type="ChEBI" id="CHEBI:29961"/>
        <dbReference type="ChEBI" id="CHEBI:57967"/>
        <dbReference type="ChEBI" id="CHEBI:138102"/>
    </reaction>
    <physiologicalReaction direction="left-to-right" evidence="7">
        <dbReference type="Rhea" id="RHEA:54429"/>
    </physiologicalReaction>
</comment>
<gene>
    <name evidence="10" type="ORF">H8S34_04480</name>
</gene>
<dbReference type="PROSITE" id="PS51154">
    <property type="entry name" value="MACRO"/>
    <property type="match status" value="1"/>
</dbReference>
<evidence type="ECO:0000256" key="3">
    <source>
        <dbReference type="ARBA" id="ARBA00022723"/>
    </source>
</evidence>
<name>A0ABR7HRF1_9FIRM</name>
<evidence type="ECO:0000259" key="9">
    <source>
        <dbReference type="PROSITE" id="PS51154"/>
    </source>
</evidence>
<comment type="caution">
    <text evidence="10">The sequence shown here is derived from an EMBL/GenBank/DDBJ whole genome shotgun (WGS) entry which is preliminary data.</text>
</comment>
<dbReference type="Pfam" id="PF01661">
    <property type="entry name" value="Macro"/>
    <property type="match status" value="1"/>
</dbReference>